<dbReference type="KEGG" id="afm:AFUA_6G14670"/>
<dbReference type="PROSITE" id="PS00028">
    <property type="entry name" value="ZINC_FINGER_C2H2_1"/>
    <property type="match status" value="1"/>
</dbReference>
<protein>
    <recommendedName>
        <fullName evidence="1">C2H2-type domain-containing protein</fullName>
    </recommendedName>
</protein>
<dbReference type="InParanoid" id="Q4WL61"/>
<comment type="caution">
    <text evidence="2">The sequence shown here is derived from an EMBL/GenBank/DDBJ whole genome shotgun (WGS) entry which is preliminary data.</text>
</comment>
<dbReference type="Proteomes" id="UP000002530">
    <property type="component" value="Unassembled WGS sequence"/>
</dbReference>
<dbReference type="GeneID" id="3508658"/>
<gene>
    <name evidence="2" type="ORF">AFUA_6G14670</name>
</gene>
<dbReference type="HOGENOM" id="CLU_1777034_0_0_1"/>
<dbReference type="STRING" id="330879.Q4WL61"/>
<dbReference type="OrthoDB" id="4493315at2759"/>
<accession>Q4WL61</accession>
<proteinExistence type="predicted"/>
<feature type="domain" description="C2H2-type" evidence="1">
    <location>
        <begin position="34"/>
        <end position="56"/>
    </location>
</feature>
<dbReference type="InterPro" id="IPR013087">
    <property type="entry name" value="Znf_C2H2_type"/>
</dbReference>
<keyword evidence="3" id="KW-1185">Reference proteome</keyword>
<name>Q4WL61_ASPFU</name>
<evidence type="ECO:0000313" key="2">
    <source>
        <dbReference type="EMBL" id="EAL89303.1"/>
    </source>
</evidence>
<dbReference type="AlphaFoldDB" id="Q4WL61"/>
<organism evidence="2 3">
    <name type="scientific">Aspergillus fumigatus (strain ATCC MYA-4609 / CBS 101355 / FGSC A1100 / Af293)</name>
    <name type="common">Neosartorya fumigata</name>
    <dbReference type="NCBI Taxonomy" id="330879"/>
    <lineage>
        <taxon>Eukaryota</taxon>
        <taxon>Fungi</taxon>
        <taxon>Dikarya</taxon>
        <taxon>Ascomycota</taxon>
        <taxon>Pezizomycotina</taxon>
        <taxon>Eurotiomycetes</taxon>
        <taxon>Eurotiomycetidae</taxon>
        <taxon>Eurotiales</taxon>
        <taxon>Aspergillaceae</taxon>
        <taxon>Aspergillus</taxon>
        <taxon>Aspergillus subgen. Fumigati</taxon>
    </lineage>
</organism>
<reference evidence="2 3" key="1">
    <citation type="journal article" date="2005" name="Nature">
        <title>Genomic sequence of the pathogenic and allergenic filamentous fungus Aspergillus fumigatus.</title>
        <authorList>
            <person name="Nierman W.C."/>
            <person name="Pain A."/>
            <person name="Anderson M.J."/>
            <person name="Wortman J.R."/>
            <person name="Kim H.S."/>
            <person name="Arroyo J."/>
            <person name="Berriman M."/>
            <person name="Abe K."/>
            <person name="Archer D.B."/>
            <person name="Bermejo C."/>
            <person name="Bennett J."/>
            <person name="Bowyer P."/>
            <person name="Chen D."/>
            <person name="Collins M."/>
            <person name="Coulsen R."/>
            <person name="Davies R."/>
            <person name="Dyer P.S."/>
            <person name="Farman M."/>
            <person name="Fedorova N."/>
            <person name="Fedorova N."/>
            <person name="Feldblyum T.V."/>
            <person name="Fischer R."/>
            <person name="Fosker N."/>
            <person name="Fraser A."/>
            <person name="Garcia J.L."/>
            <person name="Garcia M.J."/>
            <person name="Goble A."/>
            <person name="Goldman G.H."/>
            <person name="Gomi K."/>
            <person name="Griffith-Jones S."/>
            <person name="Gwilliam R."/>
            <person name="Haas B."/>
            <person name="Haas H."/>
            <person name="Harris D."/>
            <person name="Horiuchi H."/>
            <person name="Huang J."/>
            <person name="Humphray S."/>
            <person name="Jimenez J."/>
            <person name="Keller N."/>
            <person name="Khouri H."/>
            <person name="Kitamoto K."/>
            <person name="Kobayashi T."/>
            <person name="Konzack S."/>
            <person name="Kulkarni R."/>
            <person name="Kumagai T."/>
            <person name="Lafon A."/>
            <person name="Latge J.P."/>
            <person name="Li W."/>
            <person name="Lord A."/>
            <person name="Lu C."/>
            <person name="Majoros W.H."/>
            <person name="May G.S."/>
            <person name="Miller B.L."/>
            <person name="Mohamoud Y."/>
            <person name="Molina M."/>
            <person name="Monod M."/>
            <person name="Mouyna I."/>
            <person name="Mulligan S."/>
            <person name="Murphy L."/>
            <person name="O'Neil S."/>
            <person name="Paulsen I."/>
            <person name="Penalva M.A."/>
            <person name="Pertea M."/>
            <person name="Price C."/>
            <person name="Pritchard B.L."/>
            <person name="Quail M.A."/>
            <person name="Rabbinowitsch E."/>
            <person name="Rawlins N."/>
            <person name="Rajandream M.A."/>
            <person name="Reichard U."/>
            <person name="Renauld H."/>
            <person name="Robson G.D."/>
            <person name="Rodriguez de Cordoba S."/>
            <person name="Rodriguez-Pena J.M."/>
            <person name="Ronning C.M."/>
            <person name="Rutter S."/>
            <person name="Salzberg S.L."/>
            <person name="Sanchez M."/>
            <person name="Sanchez-Ferrero J.C."/>
            <person name="Saunders D."/>
            <person name="Seeger K."/>
            <person name="Squares R."/>
            <person name="Squares S."/>
            <person name="Takeuchi M."/>
            <person name="Tekaia F."/>
            <person name="Turner G."/>
            <person name="Vazquez de Aldana C.R."/>
            <person name="Weidman J."/>
            <person name="White O."/>
            <person name="Woodward J."/>
            <person name="Yu J.H."/>
            <person name="Fraser C."/>
            <person name="Galagan J.E."/>
            <person name="Asai K."/>
            <person name="Machida M."/>
            <person name="Hall N."/>
            <person name="Barrell B."/>
            <person name="Denning D.W."/>
        </authorList>
    </citation>
    <scope>NUCLEOTIDE SEQUENCE [LARGE SCALE GENOMIC DNA]</scope>
    <source>
        <strain evidence="2 3">Af293</strain>
    </source>
</reference>
<dbReference type="EMBL" id="AAHF01000006">
    <property type="protein sequence ID" value="EAL89303.1"/>
    <property type="molecule type" value="Genomic_DNA"/>
</dbReference>
<evidence type="ECO:0000313" key="3">
    <source>
        <dbReference type="Proteomes" id="UP000002530"/>
    </source>
</evidence>
<dbReference type="VEuPathDB" id="FungiDB:Afu6g14670"/>
<dbReference type="Pfam" id="PF12013">
    <property type="entry name" value="OrsD"/>
    <property type="match status" value="1"/>
</dbReference>
<dbReference type="RefSeq" id="XP_751341.1">
    <property type="nucleotide sequence ID" value="XM_746248.1"/>
</dbReference>
<sequence>MGRRPAWDPTQGACVLPPLESAPMPGLPVYQGYCCPHCPYVVWALSNLPKHQRRAHPEAPWPCPGRPLAPEPGLPELLAVSYQQFFPAQAGSIWNRPIQIHLKPSTYQHYRQVWQCLICFAYRTSCPDQLIVLLHQLTTTQLAALD</sequence>
<evidence type="ECO:0000259" key="1">
    <source>
        <dbReference type="PROSITE" id="PS00028"/>
    </source>
</evidence>
<dbReference type="InterPro" id="IPR022698">
    <property type="entry name" value="OrsD"/>
</dbReference>